<dbReference type="InterPro" id="IPR011577">
    <property type="entry name" value="Cyt_b561_bac/Ni-Hgenase"/>
</dbReference>
<dbReference type="InterPro" id="IPR016174">
    <property type="entry name" value="Di-haem_cyt_TM"/>
</dbReference>
<dbReference type="GO" id="GO:0020037">
    <property type="term" value="F:heme binding"/>
    <property type="evidence" value="ECO:0007669"/>
    <property type="project" value="TreeGrafter"/>
</dbReference>
<sequence>MNDKNFIWDRLVRITHWLVALGCIINIFIVRPGSIIHQITGYIIFSLVIIRLLWGIIGAKFPARVRDMIPTILGMKIHIEEIRNREHKTIGHNAFGLLFIWSAWLLIIAIAGTGYMAALTTETGSIIPAVNEYIFDLAYDYQLYHYNFSELHGLLVNILEVLIILHILAVFLTSKWLKHNYIRAMIHKTKNK</sequence>
<dbReference type="GO" id="GO:0005886">
    <property type="term" value="C:plasma membrane"/>
    <property type="evidence" value="ECO:0007669"/>
    <property type="project" value="UniProtKB-SubCell"/>
</dbReference>
<keyword evidence="9" id="KW-1185">Reference proteome</keyword>
<dbReference type="GO" id="GO:0009055">
    <property type="term" value="F:electron transfer activity"/>
    <property type="evidence" value="ECO:0007669"/>
    <property type="project" value="InterPro"/>
</dbReference>
<evidence type="ECO:0000256" key="4">
    <source>
        <dbReference type="ARBA" id="ARBA00022989"/>
    </source>
</evidence>
<evidence type="ECO:0000256" key="6">
    <source>
        <dbReference type="SAM" id="Phobius"/>
    </source>
</evidence>
<feature type="domain" description="Cytochrome b561 bacterial/Ni-hydrogenase" evidence="7">
    <location>
        <begin position="8"/>
        <end position="187"/>
    </location>
</feature>
<keyword evidence="4 6" id="KW-1133">Transmembrane helix</keyword>
<organism evidence="8 9">
    <name type="scientific">Suttonella ornithocola</name>
    <dbReference type="NCBI Taxonomy" id="279832"/>
    <lineage>
        <taxon>Bacteria</taxon>
        <taxon>Pseudomonadati</taxon>
        <taxon>Pseudomonadota</taxon>
        <taxon>Gammaproteobacteria</taxon>
        <taxon>Cardiobacteriales</taxon>
        <taxon>Cardiobacteriaceae</taxon>
        <taxon>Suttonella</taxon>
    </lineage>
</organism>
<dbReference type="AlphaFoldDB" id="A0A380MVG2"/>
<comment type="subcellular location">
    <subcellularLocation>
        <location evidence="1">Cell membrane</location>
        <topology evidence="1">Multi-pass membrane protein</topology>
    </subcellularLocation>
</comment>
<dbReference type="SUPFAM" id="SSF81342">
    <property type="entry name" value="Transmembrane di-heme cytochromes"/>
    <property type="match status" value="1"/>
</dbReference>
<evidence type="ECO:0000256" key="2">
    <source>
        <dbReference type="ARBA" id="ARBA00022475"/>
    </source>
</evidence>
<evidence type="ECO:0000256" key="5">
    <source>
        <dbReference type="ARBA" id="ARBA00023136"/>
    </source>
</evidence>
<dbReference type="PANTHER" id="PTHR30485:SF2">
    <property type="entry name" value="BLL0597 PROTEIN"/>
    <property type="match status" value="1"/>
</dbReference>
<dbReference type="InterPro" id="IPR051542">
    <property type="entry name" value="Hydrogenase_cytochrome"/>
</dbReference>
<feature type="transmembrane region" description="Helical" evidence="6">
    <location>
        <begin position="12"/>
        <end position="29"/>
    </location>
</feature>
<feature type="transmembrane region" description="Helical" evidence="6">
    <location>
        <begin position="35"/>
        <end position="54"/>
    </location>
</feature>
<accession>A0A380MVG2</accession>
<evidence type="ECO:0000256" key="1">
    <source>
        <dbReference type="ARBA" id="ARBA00004651"/>
    </source>
</evidence>
<protein>
    <submittedName>
        <fullName evidence="8">Cytochrome b</fullName>
    </submittedName>
</protein>
<feature type="transmembrane region" description="Helical" evidence="6">
    <location>
        <begin position="154"/>
        <end position="173"/>
    </location>
</feature>
<dbReference type="RefSeq" id="WP_072576580.1">
    <property type="nucleotide sequence ID" value="NZ_LWHB01000084.1"/>
</dbReference>
<keyword evidence="2" id="KW-1003">Cell membrane</keyword>
<gene>
    <name evidence="8" type="ORF">NCTC13337_01692</name>
</gene>
<dbReference type="Proteomes" id="UP000254601">
    <property type="component" value="Unassembled WGS sequence"/>
</dbReference>
<dbReference type="Gene3D" id="1.20.950.20">
    <property type="entry name" value="Transmembrane di-heme cytochromes, Chain C"/>
    <property type="match status" value="1"/>
</dbReference>
<dbReference type="Pfam" id="PF01292">
    <property type="entry name" value="Ni_hydr_CYTB"/>
    <property type="match status" value="1"/>
</dbReference>
<keyword evidence="3 6" id="KW-0812">Transmembrane</keyword>
<dbReference type="PANTHER" id="PTHR30485">
    <property type="entry name" value="NI/FE-HYDROGENASE 1 B-TYPE CYTOCHROME SUBUNIT"/>
    <property type="match status" value="1"/>
</dbReference>
<dbReference type="GO" id="GO:0022904">
    <property type="term" value="P:respiratory electron transport chain"/>
    <property type="evidence" value="ECO:0007669"/>
    <property type="project" value="InterPro"/>
</dbReference>
<dbReference type="EMBL" id="UHIC01000001">
    <property type="protein sequence ID" value="SUO96036.1"/>
    <property type="molecule type" value="Genomic_DNA"/>
</dbReference>
<reference evidence="8 9" key="1">
    <citation type="submission" date="2018-06" db="EMBL/GenBank/DDBJ databases">
        <authorList>
            <consortium name="Pathogen Informatics"/>
            <person name="Doyle S."/>
        </authorList>
    </citation>
    <scope>NUCLEOTIDE SEQUENCE [LARGE SCALE GENOMIC DNA]</scope>
    <source>
        <strain evidence="8 9">NCTC13337</strain>
    </source>
</reference>
<evidence type="ECO:0000313" key="8">
    <source>
        <dbReference type="EMBL" id="SUO96036.1"/>
    </source>
</evidence>
<proteinExistence type="predicted"/>
<evidence type="ECO:0000256" key="3">
    <source>
        <dbReference type="ARBA" id="ARBA00022692"/>
    </source>
</evidence>
<name>A0A380MVG2_9GAMM</name>
<feature type="transmembrane region" description="Helical" evidence="6">
    <location>
        <begin position="94"/>
        <end position="118"/>
    </location>
</feature>
<evidence type="ECO:0000313" key="9">
    <source>
        <dbReference type="Proteomes" id="UP000254601"/>
    </source>
</evidence>
<keyword evidence="5 6" id="KW-0472">Membrane</keyword>
<evidence type="ECO:0000259" key="7">
    <source>
        <dbReference type="Pfam" id="PF01292"/>
    </source>
</evidence>